<evidence type="ECO:0000313" key="2">
    <source>
        <dbReference type="EMBL" id="AHH19140.1"/>
    </source>
</evidence>
<dbReference type="PATRIC" id="fig|1415166.3.peg.4472"/>
<organism evidence="2 3">
    <name type="scientific">Nocardia nova SH22a</name>
    <dbReference type="NCBI Taxonomy" id="1415166"/>
    <lineage>
        <taxon>Bacteria</taxon>
        <taxon>Bacillati</taxon>
        <taxon>Actinomycetota</taxon>
        <taxon>Actinomycetes</taxon>
        <taxon>Mycobacteriales</taxon>
        <taxon>Nocardiaceae</taxon>
        <taxon>Nocardia</taxon>
    </lineage>
</organism>
<keyword evidence="3" id="KW-1185">Reference proteome</keyword>
<evidence type="ECO:0000313" key="3">
    <source>
        <dbReference type="Proteomes" id="UP000019150"/>
    </source>
</evidence>
<feature type="transmembrane region" description="Helical" evidence="1">
    <location>
        <begin position="47"/>
        <end position="68"/>
    </location>
</feature>
<accession>W5TIF6</accession>
<dbReference type="AlphaFoldDB" id="W5TIF6"/>
<gene>
    <name evidence="2" type="ORF">NONO_c43560</name>
</gene>
<dbReference type="KEGG" id="nno:NONO_c43560"/>
<keyword evidence="1" id="KW-1133">Transmembrane helix</keyword>
<keyword evidence="1" id="KW-0472">Membrane</keyword>
<dbReference type="EMBL" id="CP006850">
    <property type="protein sequence ID" value="AHH19140.1"/>
    <property type="molecule type" value="Genomic_DNA"/>
</dbReference>
<dbReference type="Proteomes" id="UP000019150">
    <property type="component" value="Chromosome"/>
</dbReference>
<protein>
    <submittedName>
        <fullName evidence="2">Uncharacterized protein</fullName>
    </submittedName>
</protein>
<evidence type="ECO:0000256" key="1">
    <source>
        <dbReference type="SAM" id="Phobius"/>
    </source>
</evidence>
<dbReference type="STRING" id="1415166.NONO_c43560"/>
<dbReference type="HOGENOM" id="CLU_2753843_0_0_11"/>
<sequence>MFLRLCSGTVTVCRPVAGPGTVAGVGPALITGYRRSTGLPDTTAMHIAGPILIAGGLPVLLGAVARFASR</sequence>
<name>W5TIF6_9NOCA</name>
<proteinExistence type="predicted"/>
<keyword evidence="1" id="KW-0812">Transmembrane</keyword>
<reference evidence="2 3" key="1">
    <citation type="journal article" date="2014" name="Appl. Environ. Microbiol.">
        <title>Insights into the Microbial Degradation of Rubber and Gutta-Percha by Analysis of the Complete Genome of Nocardia nova SH22a.</title>
        <authorList>
            <person name="Luo Q."/>
            <person name="Hiessl S."/>
            <person name="Poehlein A."/>
            <person name="Daniel R."/>
            <person name="Steinbuchel A."/>
        </authorList>
    </citation>
    <scope>NUCLEOTIDE SEQUENCE [LARGE SCALE GENOMIC DNA]</scope>
    <source>
        <strain evidence="2">SH22a</strain>
    </source>
</reference>